<name>A0A0L6CME2_9MICO</name>
<protein>
    <submittedName>
        <fullName evidence="2">Uncharacterized protein</fullName>
    </submittedName>
</protein>
<accession>A0A0L6CME2</accession>
<keyword evidence="1" id="KW-0472">Membrane</keyword>
<feature type="transmembrane region" description="Helical" evidence="1">
    <location>
        <begin position="173"/>
        <end position="200"/>
    </location>
</feature>
<proteinExistence type="predicted"/>
<organism evidence="2 3">
    <name type="scientific">Luteipulveratus halotolerans</name>
    <dbReference type="NCBI Taxonomy" id="1631356"/>
    <lineage>
        <taxon>Bacteria</taxon>
        <taxon>Bacillati</taxon>
        <taxon>Actinomycetota</taxon>
        <taxon>Actinomycetes</taxon>
        <taxon>Micrococcales</taxon>
        <taxon>Dermacoccaceae</taxon>
        <taxon>Luteipulveratus</taxon>
    </lineage>
</organism>
<evidence type="ECO:0000256" key="1">
    <source>
        <dbReference type="SAM" id="Phobius"/>
    </source>
</evidence>
<dbReference type="RefSeq" id="WP_050671331.1">
    <property type="nucleotide sequence ID" value="NZ_LAIR01000002.1"/>
</dbReference>
<keyword evidence="1" id="KW-1133">Transmembrane helix</keyword>
<evidence type="ECO:0000313" key="2">
    <source>
        <dbReference type="EMBL" id="KNX38815.1"/>
    </source>
</evidence>
<feature type="transmembrane region" description="Helical" evidence="1">
    <location>
        <begin position="129"/>
        <end position="153"/>
    </location>
</feature>
<dbReference type="AlphaFoldDB" id="A0A0L6CME2"/>
<dbReference type="Proteomes" id="UP000037397">
    <property type="component" value="Unassembled WGS sequence"/>
</dbReference>
<comment type="caution">
    <text evidence="2">The sequence shown here is derived from an EMBL/GenBank/DDBJ whole genome shotgun (WGS) entry which is preliminary data.</text>
</comment>
<dbReference type="OrthoDB" id="2717873at2"/>
<dbReference type="EMBL" id="LAIR01000002">
    <property type="protein sequence ID" value="KNX38815.1"/>
    <property type="molecule type" value="Genomic_DNA"/>
</dbReference>
<evidence type="ECO:0000313" key="3">
    <source>
        <dbReference type="Proteomes" id="UP000037397"/>
    </source>
</evidence>
<dbReference type="STRING" id="1631356.VV01_19430"/>
<gene>
    <name evidence="2" type="ORF">VV01_19430</name>
</gene>
<keyword evidence="3" id="KW-1185">Reference proteome</keyword>
<feature type="transmembrane region" description="Helical" evidence="1">
    <location>
        <begin position="85"/>
        <end position="108"/>
    </location>
</feature>
<dbReference type="PATRIC" id="fig|1631356.3.peg.3897"/>
<keyword evidence="1" id="KW-0812">Transmembrane</keyword>
<reference evidence="3" key="1">
    <citation type="submission" date="2015-03" db="EMBL/GenBank/DDBJ databases">
        <title>Luteipulveratus halotolerans sp. nov., a novel actinobacterium (Dermacoccaceae) from Sarawak, Malaysia.</title>
        <authorList>
            <person name="Juboi H."/>
            <person name="Basik A."/>
            <person name="Shamsul S.S."/>
            <person name="Arnold P."/>
            <person name="Schmitt E.K."/>
            <person name="Sanglier J.-J."/>
            <person name="Yeo T."/>
        </authorList>
    </citation>
    <scope>NUCLEOTIDE SEQUENCE [LARGE SCALE GENOMIC DNA]</scope>
    <source>
        <strain evidence="3">C296001</strain>
    </source>
</reference>
<sequence length="206" mass="23038">MTTTLSFLPRPASGRLRSLWRSVHAPVPGVPAWAVRSAYLIQLAVLPSCVWRIVAVTFHVPLMNDTGASRQEMSGDLPWWFPMELYVIVLSLATEVFAFAAYGLIARWGEVWPRWVPVLRGRRVPISRAAGMAALGAIALTVLWGWTIVTTLFGETINGQPESPESPFYEFGWRYVVAFASYLPLIAWGPLLAGLTVTYVRRRRAH</sequence>